<evidence type="ECO:0000256" key="1">
    <source>
        <dbReference type="SAM" id="MobiDB-lite"/>
    </source>
</evidence>
<dbReference type="RefSeq" id="WP_077117226.1">
    <property type="nucleotide sequence ID" value="NZ_MUKP01000012.1"/>
</dbReference>
<protein>
    <submittedName>
        <fullName evidence="2">Uncharacterized protein</fullName>
    </submittedName>
</protein>
<name>A0A1W0BCX7_9NOCA</name>
<keyword evidence="3" id="KW-1185">Reference proteome</keyword>
<organism evidence="2 3">
    <name type="scientific">Nocardia donostiensis</name>
    <dbReference type="NCBI Taxonomy" id="1538463"/>
    <lineage>
        <taxon>Bacteria</taxon>
        <taxon>Bacillati</taxon>
        <taxon>Actinomycetota</taxon>
        <taxon>Actinomycetes</taxon>
        <taxon>Mycobacteriales</taxon>
        <taxon>Nocardiaceae</taxon>
        <taxon>Nocardia</taxon>
    </lineage>
</organism>
<dbReference type="EMBL" id="MUMY01000011">
    <property type="protein sequence ID" value="ONM48134.1"/>
    <property type="molecule type" value="Genomic_DNA"/>
</dbReference>
<dbReference type="OrthoDB" id="9827288at2"/>
<gene>
    <name evidence="2" type="ORF">B0T46_14140</name>
</gene>
<dbReference type="AlphaFoldDB" id="A0A1W0BCX7"/>
<dbReference type="Proteomes" id="UP000188836">
    <property type="component" value="Unassembled WGS sequence"/>
</dbReference>
<feature type="region of interest" description="Disordered" evidence="1">
    <location>
        <begin position="492"/>
        <end position="559"/>
    </location>
</feature>
<dbReference type="STRING" id="1538463.B0T36_17245"/>
<feature type="compositionally biased region" description="Basic and acidic residues" evidence="1">
    <location>
        <begin position="504"/>
        <end position="515"/>
    </location>
</feature>
<comment type="caution">
    <text evidence="2">The sequence shown here is derived from an EMBL/GenBank/DDBJ whole genome shotgun (WGS) entry which is preliminary data.</text>
</comment>
<reference evidence="2 3" key="1">
    <citation type="journal article" date="2016" name="Antonie Van Leeuwenhoek">
        <title>Nocardia donostiensis sp. nov., isolated from human respiratory specimens.</title>
        <authorList>
            <person name="Ercibengoa M."/>
            <person name="Bell M."/>
            <person name="Marimon J.M."/>
            <person name="Humrighouse B."/>
            <person name="Klenk H.P."/>
            <person name="Potter G."/>
            <person name="Perez-Trallero E."/>
        </authorList>
    </citation>
    <scope>NUCLEOTIDE SEQUENCE [LARGE SCALE GENOMIC DNA]</scope>
    <source>
        <strain evidence="2 3">X1655</strain>
    </source>
</reference>
<evidence type="ECO:0000313" key="3">
    <source>
        <dbReference type="Proteomes" id="UP000188836"/>
    </source>
</evidence>
<proteinExistence type="predicted"/>
<feature type="compositionally biased region" description="Basic and acidic residues" evidence="1">
    <location>
        <begin position="542"/>
        <end position="559"/>
    </location>
</feature>
<feature type="region of interest" description="Disordered" evidence="1">
    <location>
        <begin position="1"/>
        <end position="20"/>
    </location>
</feature>
<accession>A0A1W0BCX7</accession>
<evidence type="ECO:0000313" key="2">
    <source>
        <dbReference type="EMBL" id="ONM48134.1"/>
    </source>
</evidence>
<feature type="compositionally biased region" description="Basic and acidic residues" evidence="1">
    <location>
        <begin position="1"/>
        <end position="19"/>
    </location>
</feature>
<sequence length="559" mass="64210">MASEDKPDRLSPADRHQYENRYIPKKLAKNEIPRTPISWQQASSFRRVQWLQGKSLERGFDVVFGLPQAGWQAERSYQYKPDERIRIDRRLERHHTPDMVARNVEIKSGSLKDRDVQQLDGYIAKLREGEKVFYYTRASKSKEHNTAAREKIAQLEREFPDQFVHKQMSERVYQRILAVGARQVARDIQQRIENDLARLPEREPSALSVEQIARDYVRDIERIKAEGRHVGIEQLRYVTEALRELAAAEQRANHDQAAADRKALGLGYHAARDLAQVQAAELEAQHIARMRALDPLRIELIAREREQLSRHTDEMARQLPTMDLVQQREQFLGLAYTLGKIQSLEREHHQEIARDVPHERAVEFLREAEATRQEIDRPVAQQIGAIGAAVERETAARERAELSRLAIEVNRERLIVQGMDPEQARAQAVVLPAPLLRDSDRGKDPRELVREIAQRDREHSLARERATEQRVARLVARGVPEDHARAVVLVQLPSPPPGQRQSSRNREAERAEARLLEQGIAPEIARAAAEGRIPEPPPVVTRGHESPGHGRELGIYRDR</sequence>